<feature type="transmembrane region" description="Helical" evidence="1">
    <location>
        <begin position="12"/>
        <end position="34"/>
    </location>
</feature>
<dbReference type="STRING" id="391937.NA2_15057"/>
<evidence type="ECO:0000259" key="2">
    <source>
        <dbReference type="PROSITE" id="PS50234"/>
    </source>
</evidence>
<protein>
    <recommendedName>
        <fullName evidence="2">VWFA domain-containing protein</fullName>
    </recommendedName>
</protein>
<dbReference type="PROSITE" id="PS50234">
    <property type="entry name" value="VWFA"/>
    <property type="match status" value="1"/>
</dbReference>
<accession>K2M759</accession>
<dbReference type="PATRIC" id="fig|391937.3.peg.3096"/>
<reference evidence="3 4" key="1">
    <citation type="journal article" date="2012" name="J. Bacteriol.">
        <title>Genome Sequence of Nitratireductor pacificus Type Strain pht-3B.</title>
        <authorList>
            <person name="Lai Q."/>
            <person name="Li G."/>
            <person name="Shao Z."/>
        </authorList>
    </citation>
    <scope>NUCLEOTIDE SEQUENCE [LARGE SCALE GENOMIC DNA]</scope>
    <source>
        <strain evidence="4">pht-3B</strain>
    </source>
</reference>
<dbReference type="EMBL" id="AMRM01000017">
    <property type="protein sequence ID" value="EKF18011.1"/>
    <property type="molecule type" value="Genomic_DNA"/>
</dbReference>
<dbReference type="Proteomes" id="UP000006786">
    <property type="component" value="Unassembled WGS sequence"/>
</dbReference>
<keyword evidence="4" id="KW-1185">Reference proteome</keyword>
<evidence type="ECO:0000313" key="3">
    <source>
        <dbReference type="EMBL" id="EKF18011.1"/>
    </source>
</evidence>
<dbReference type="eggNOG" id="COG4961">
    <property type="taxonomic scope" value="Bacteria"/>
</dbReference>
<dbReference type="AlphaFoldDB" id="K2M759"/>
<dbReference type="Pfam" id="PF13400">
    <property type="entry name" value="Tad"/>
    <property type="match status" value="1"/>
</dbReference>
<sequence length="516" mass="55644">MAALRKFGADRAGNFAMIAAVAMLPLVGIAGFAVDYSNMSRVRVQLQQALDSAVLAVAQKGSKISDAEAEGIAERFMSGNLDPKYIDLQVLRSGTSVTVQAKVDVGLYFGGVLGRKSMPVSASSSADVALLSYEIALVLDTTGSMRGGKLQAMKDAVTGLIDDISAQVSDKERLKFSLVPFATFVNVGPQYGPEFDRKGRIKKGTGAEWLDIKGKSDIPQVELKAGISRFELFHNLGQEWKGCVETRMASKKGDHDVDDTPAVASEKASMFVPAFAIDEPSRDEGYWNDYIDSEVPVLGGLLGLKLKKYGVQDLLGLVLSPPKNVDISSGKGPNRGCDMQPITPLSSDYRDLERKVGELQANGNTNIMEGVAWGMRVLSPHEPFAGSASRNGLQKIMIVLTDGSNVFGNTGNDLGSSYSSFGYLIDGRLDGLTLASSSVTTRRMNDKTLAACNNAKEKYDIDIYTIRLEEPDVNTGTMLRDCASDPSQFFDAPSRSQLKDVFRAIGEKIIELRLSS</sequence>
<dbReference type="InterPro" id="IPR028087">
    <property type="entry name" value="Tad_N"/>
</dbReference>
<name>K2M759_9HYPH</name>
<dbReference type="Gene3D" id="3.40.50.410">
    <property type="entry name" value="von Willebrand factor, type A domain"/>
    <property type="match status" value="2"/>
</dbReference>
<proteinExistence type="predicted"/>
<evidence type="ECO:0000256" key="1">
    <source>
        <dbReference type="SAM" id="Phobius"/>
    </source>
</evidence>
<organism evidence="3 4">
    <name type="scientific">Nitratireductor pacificus pht-3B</name>
    <dbReference type="NCBI Taxonomy" id="391937"/>
    <lineage>
        <taxon>Bacteria</taxon>
        <taxon>Pseudomonadati</taxon>
        <taxon>Pseudomonadota</taxon>
        <taxon>Alphaproteobacteria</taxon>
        <taxon>Hyphomicrobiales</taxon>
        <taxon>Phyllobacteriaceae</taxon>
        <taxon>Nitratireductor</taxon>
    </lineage>
</organism>
<keyword evidence="1" id="KW-1133">Transmembrane helix</keyword>
<feature type="domain" description="VWFA" evidence="2">
    <location>
        <begin position="134"/>
        <end position="183"/>
    </location>
</feature>
<evidence type="ECO:0000313" key="4">
    <source>
        <dbReference type="Proteomes" id="UP000006786"/>
    </source>
</evidence>
<dbReference type="CDD" id="cd00198">
    <property type="entry name" value="vWFA"/>
    <property type="match status" value="1"/>
</dbReference>
<gene>
    <name evidence="3" type="ORF">NA2_15057</name>
</gene>
<comment type="caution">
    <text evidence="3">The sequence shown here is derived from an EMBL/GenBank/DDBJ whole genome shotgun (WGS) entry which is preliminary data.</text>
</comment>
<dbReference type="SUPFAM" id="SSF53300">
    <property type="entry name" value="vWA-like"/>
    <property type="match status" value="1"/>
</dbReference>
<dbReference type="InterPro" id="IPR036465">
    <property type="entry name" value="vWFA_dom_sf"/>
</dbReference>
<keyword evidence="1" id="KW-0472">Membrane</keyword>
<dbReference type="InterPro" id="IPR002035">
    <property type="entry name" value="VWF_A"/>
</dbReference>
<keyword evidence="1" id="KW-0812">Transmembrane</keyword>